<evidence type="ECO:0000313" key="9">
    <source>
        <dbReference type="EMBL" id="VFK61662.1"/>
    </source>
</evidence>
<dbReference type="PANTHER" id="PTHR43728:SF1">
    <property type="entry name" value="FE-S OXIDOREDUCTASE"/>
    <property type="match status" value="1"/>
</dbReference>
<keyword evidence="2" id="KW-0949">S-adenosyl-L-methionine</keyword>
<organism evidence="8">
    <name type="scientific">Candidatus Kentrum sp. TUN</name>
    <dbReference type="NCBI Taxonomy" id="2126343"/>
    <lineage>
        <taxon>Bacteria</taxon>
        <taxon>Pseudomonadati</taxon>
        <taxon>Pseudomonadota</taxon>
        <taxon>Gammaproteobacteria</taxon>
        <taxon>Candidatus Kentrum</taxon>
    </lineage>
</organism>
<dbReference type="GO" id="GO:0051536">
    <property type="term" value="F:iron-sulfur cluster binding"/>
    <property type="evidence" value="ECO:0007669"/>
    <property type="project" value="UniProtKB-KW"/>
</dbReference>
<feature type="domain" description="Radical SAM core" evidence="6">
    <location>
        <begin position="27"/>
        <end position="164"/>
    </location>
</feature>
<dbReference type="InterPro" id="IPR013785">
    <property type="entry name" value="Aldolase_TIM"/>
</dbReference>
<dbReference type="EMBL" id="CAADFV010000069">
    <property type="protein sequence ID" value="VFK61662.1"/>
    <property type="molecule type" value="Genomic_DNA"/>
</dbReference>
<accession>A0A450ZNU4</accession>
<dbReference type="PANTHER" id="PTHR43728">
    <property type="entry name" value="SLR0304 PROTEIN"/>
    <property type="match status" value="1"/>
</dbReference>
<protein>
    <submittedName>
        <fullName evidence="8">Radical SAM/Cys-rich domain-containing protein</fullName>
    </submittedName>
</protein>
<dbReference type="GO" id="GO:0046872">
    <property type="term" value="F:metal ion binding"/>
    <property type="evidence" value="ECO:0007669"/>
    <property type="project" value="UniProtKB-KW"/>
</dbReference>
<dbReference type="InterPro" id="IPR024521">
    <property type="entry name" value="ArsS-like_C"/>
</dbReference>
<evidence type="ECO:0000256" key="3">
    <source>
        <dbReference type="ARBA" id="ARBA00022723"/>
    </source>
</evidence>
<name>A0A450ZNU4_9GAMM</name>
<evidence type="ECO:0000259" key="7">
    <source>
        <dbReference type="Pfam" id="PF12345"/>
    </source>
</evidence>
<evidence type="ECO:0000256" key="2">
    <source>
        <dbReference type="ARBA" id="ARBA00022691"/>
    </source>
</evidence>
<dbReference type="Pfam" id="PF04055">
    <property type="entry name" value="Radical_SAM"/>
    <property type="match status" value="1"/>
</dbReference>
<evidence type="ECO:0000259" key="6">
    <source>
        <dbReference type="Pfam" id="PF04055"/>
    </source>
</evidence>
<gene>
    <name evidence="9" type="ORF">BECKTUN1418E_GA0071001_106913</name>
    <name evidence="8" type="ORF">BECKTUN1418F_GA0071002_107013</name>
</gene>
<dbReference type="SUPFAM" id="SSF102114">
    <property type="entry name" value="Radical SAM enzymes"/>
    <property type="match status" value="1"/>
</dbReference>
<dbReference type="InterPro" id="IPR007197">
    <property type="entry name" value="rSAM"/>
</dbReference>
<sequence>MLTILPYLQSRQFPPLDRGDDLQTLQVNLGYRCNQSCMHCHVGAGPYRSEEMSASTTEAVLDFLKSATVSTLDLTGGAPELNANFRHLVTQARGLGVQVIDRCNLTILEEPAQADLAEFLAAERVEILASLPCYLEENVDGQRGKGVFEVSMRALTRLNALGYGQADSGLSLNLVYNPTGPFLPPPQQQLESDYKRELGERYGIVFNNLYALTNMPIQRFGSTLRTLGQFDEYLGLLKGAFQPQNLEHVMCRTLISVDWQGRVYDCDFNQMLDLPLKVSGRDRIHVRDLSDLRLADNPITVADHCFGCTAGQGSSCGGVLA</sequence>
<evidence type="ECO:0000256" key="4">
    <source>
        <dbReference type="ARBA" id="ARBA00023004"/>
    </source>
</evidence>
<dbReference type="Pfam" id="PF12345">
    <property type="entry name" value="DUF3641"/>
    <property type="match status" value="1"/>
</dbReference>
<dbReference type="InterPro" id="IPR058240">
    <property type="entry name" value="rSAM_sf"/>
</dbReference>
<dbReference type="GO" id="GO:0003824">
    <property type="term" value="F:catalytic activity"/>
    <property type="evidence" value="ECO:0007669"/>
    <property type="project" value="InterPro"/>
</dbReference>
<reference evidence="8" key="1">
    <citation type="submission" date="2019-02" db="EMBL/GenBank/DDBJ databases">
        <authorList>
            <person name="Gruber-Vodicka R. H."/>
            <person name="Seah K. B. B."/>
        </authorList>
    </citation>
    <scope>NUCLEOTIDE SEQUENCE</scope>
    <source>
        <strain evidence="9">BECK_BY2</strain>
        <strain evidence="8">BECK_BY3</strain>
    </source>
</reference>
<proteinExistence type="predicted"/>
<dbReference type="SFLD" id="SFLDS00029">
    <property type="entry name" value="Radical_SAM"/>
    <property type="match status" value="1"/>
</dbReference>
<comment type="cofactor">
    <cofactor evidence="1">
        <name>[4Fe-4S] cluster</name>
        <dbReference type="ChEBI" id="CHEBI:49883"/>
    </cofactor>
</comment>
<dbReference type="EMBL" id="CAADFY010000070">
    <property type="protein sequence ID" value="VFK55525.1"/>
    <property type="molecule type" value="Genomic_DNA"/>
</dbReference>
<dbReference type="InterPro" id="IPR026351">
    <property type="entry name" value="rSAM_ArsS-like"/>
</dbReference>
<keyword evidence="4" id="KW-0408">Iron</keyword>
<evidence type="ECO:0000256" key="5">
    <source>
        <dbReference type="ARBA" id="ARBA00023014"/>
    </source>
</evidence>
<dbReference type="CDD" id="cd01335">
    <property type="entry name" value="Radical_SAM"/>
    <property type="match status" value="1"/>
</dbReference>
<keyword evidence="5" id="KW-0411">Iron-sulfur</keyword>
<evidence type="ECO:0000256" key="1">
    <source>
        <dbReference type="ARBA" id="ARBA00001966"/>
    </source>
</evidence>
<dbReference type="Gene3D" id="3.20.20.70">
    <property type="entry name" value="Aldolase class I"/>
    <property type="match status" value="1"/>
</dbReference>
<dbReference type="AlphaFoldDB" id="A0A450ZNU4"/>
<keyword evidence="3" id="KW-0479">Metal-binding</keyword>
<dbReference type="NCBIfam" id="TIGR04167">
    <property type="entry name" value="rSAM_SeCys"/>
    <property type="match status" value="1"/>
</dbReference>
<feature type="domain" description="Arsenosugar biosynthesis radical SAM protein ArsS-like C-terminal" evidence="7">
    <location>
        <begin position="183"/>
        <end position="318"/>
    </location>
</feature>
<evidence type="ECO:0000313" key="8">
    <source>
        <dbReference type="EMBL" id="VFK55525.1"/>
    </source>
</evidence>